<feature type="signal peptide" evidence="1">
    <location>
        <begin position="1"/>
        <end position="40"/>
    </location>
</feature>
<dbReference type="EMBL" id="QQAZ01000006">
    <property type="protein sequence ID" value="RDI49929.1"/>
    <property type="molecule type" value="Genomic_DNA"/>
</dbReference>
<keyword evidence="3" id="KW-1185">Reference proteome</keyword>
<feature type="chain" id="PRO_5016861074" evidence="1">
    <location>
        <begin position="41"/>
        <end position="599"/>
    </location>
</feature>
<reference evidence="2 3" key="1">
    <citation type="submission" date="2018-07" db="EMBL/GenBank/DDBJ databases">
        <title>Genomic Encyclopedia of Type Strains, Phase IV (KMG-IV): sequencing the most valuable type-strain genomes for metagenomic binning, comparative biology and taxonomic classification.</title>
        <authorList>
            <person name="Goeker M."/>
        </authorList>
    </citation>
    <scope>NUCLEOTIDE SEQUENCE [LARGE SCALE GENOMIC DNA]</scope>
    <source>
        <strain evidence="2 3">DSM 44952</strain>
    </source>
</reference>
<dbReference type="Proteomes" id="UP000255355">
    <property type="component" value="Unassembled WGS sequence"/>
</dbReference>
<keyword evidence="1" id="KW-0732">Signal</keyword>
<sequence>MKEAVRHSVRLRKFGRGRGGWAATATLGLVVAGFVQPASAAADNPPVSVAADRQEQVLATRDGVEVSYVSYLLPLPAGAPAHAPACDRAGFLRYRPAEGPENSRDADAVVVQQQGLGGGAVNSDGVAANTVRSAKSLGRSIEFWALARRSACLDETTGFDEALRTGNYLDAVDYYFNGKPIDGRIFPGFKATQDLPLLDAMGLERVIRDQYEMMLAELPDQGERQRKFVCTGISMGGMVTGLFSDWDFDGNPATQSDAGFNQCAGFAAQDSMVSSDPAAIQNTPFFHDVTNAIVGPTNDLLKAGFDSGVLPLRTFGPAPVIGTKAMMLYRLAGLAAHLEPDAESRLLAHIHDPEVEATLTTMFGQSWAGVVTGGATGEGTIRDYHFTNAALLGVFIDNNSGNFALLQQGVGALAGGPVQEKTFPNPGGAAQIPVLGNYLRMSAGPQVRVAPTDRNALYTWRNYNDVRGVPFTAPNREVADIHEVARQLGTGAPTAYWETYFPLRIVVDIAAGLGGARGGDMVNLRYHNMSRTKPNFVAYAGDSVVQFGVGNWIPTPPTAQVESLPGYNHIDTIGAAALQNNGKPDYSGQYLAEFIRGLT</sequence>
<gene>
    <name evidence="2" type="ORF">DFR68_106367</name>
</gene>
<evidence type="ECO:0000256" key="1">
    <source>
        <dbReference type="SAM" id="SignalP"/>
    </source>
</evidence>
<evidence type="ECO:0000313" key="2">
    <source>
        <dbReference type="EMBL" id="RDI49929.1"/>
    </source>
</evidence>
<accession>A0A370H1M8</accession>
<evidence type="ECO:0000313" key="3">
    <source>
        <dbReference type="Proteomes" id="UP000255355"/>
    </source>
</evidence>
<organism evidence="2 3">
    <name type="scientific">Nocardia mexicana</name>
    <dbReference type="NCBI Taxonomy" id="279262"/>
    <lineage>
        <taxon>Bacteria</taxon>
        <taxon>Bacillati</taxon>
        <taxon>Actinomycetota</taxon>
        <taxon>Actinomycetes</taxon>
        <taxon>Mycobacteriales</taxon>
        <taxon>Nocardiaceae</taxon>
        <taxon>Nocardia</taxon>
    </lineage>
</organism>
<protein>
    <submittedName>
        <fullName evidence="2">Uncharacterized protein</fullName>
    </submittedName>
</protein>
<dbReference type="AlphaFoldDB" id="A0A370H1M8"/>
<dbReference type="STRING" id="1210089.GCA_001613165_05181"/>
<proteinExistence type="predicted"/>
<name>A0A370H1M8_9NOCA</name>
<comment type="caution">
    <text evidence="2">The sequence shown here is derived from an EMBL/GenBank/DDBJ whole genome shotgun (WGS) entry which is preliminary data.</text>
</comment>